<keyword evidence="3" id="KW-1185">Reference proteome</keyword>
<sequence>MWAWMWGVAGALGGVALGAGVAGAAADPAPEADLVFHGTAVMNGDQVEVRLTPRDNGPAAVPDATVRLRWSVDLADAQQLPARCAREDARTVVCGTGALDVKGAGRQLDVPVRLKEKPSQVTVEIGTVWGGGAVDKDHTNDALNVLVLDTGDAYAF</sequence>
<accession>A0A1D7YNM3</accession>
<dbReference type="Proteomes" id="UP000094960">
    <property type="component" value="Chromosome"/>
</dbReference>
<feature type="signal peptide" evidence="1">
    <location>
        <begin position="1"/>
        <end position="24"/>
    </location>
</feature>
<evidence type="ECO:0000256" key="1">
    <source>
        <dbReference type="SAM" id="SignalP"/>
    </source>
</evidence>
<name>A0A1D7YNM3_9ACTN</name>
<gene>
    <name evidence="2" type="ORF">BFF78_18630</name>
</gene>
<proteinExistence type="predicted"/>
<evidence type="ECO:0000313" key="3">
    <source>
        <dbReference type="Proteomes" id="UP000094960"/>
    </source>
</evidence>
<dbReference type="AlphaFoldDB" id="A0A1D7YNM3"/>
<organism evidence="2 3">
    <name type="scientific">Streptomyces fodineus</name>
    <dbReference type="NCBI Taxonomy" id="1904616"/>
    <lineage>
        <taxon>Bacteria</taxon>
        <taxon>Bacillati</taxon>
        <taxon>Actinomycetota</taxon>
        <taxon>Actinomycetes</taxon>
        <taxon>Kitasatosporales</taxon>
        <taxon>Streptomycetaceae</taxon>
        <taxon>Streptomyces</taxon>
    </lineage>
</organism>
<reference evidence="3" key="1">
    <citation type="submission" date="2016-09" db="EMBL/GenBank/DDBJ databases">
        <title>Streptomyces puniciscabiei strain:TW1S1 Genome sequencing and assembly.</title>
        <authorList>
            <person name="Kim M.-K."/>
            <person name="Kim S.B."/>
        </authorList>
    </citation>
    <scope>NUCLEOTIDE SEQUENCE [LARGE SCALE GENOMIC DNA]</scope>
    <source>
        <strain evidence="3">TW1S1</strain>
    </source>
</reference>
<dbReference type="KEGG" id="spun:BFF78_18630"/>
<keyword evidence="1" id="KW-0732">Signal</keyword>
<protein>
    <submittedName>
        <fullName evidence="2">Uncharacterized protein</fullName>
    </submittedName>
</protein>
<evidence type="ECO:0000313" key="2">
    <source>
        <dbReference type="EMBL" id="AOR37168.1"/>
    </source>
</evidence>
<dbReference type="EMBL" id="CP017248">
    <property type="protein sequence ID" value="AOR37168.1"/>
    <property type="molecule type" value="Genomic_DNA"/>
</dbReference>
<feature type="chain" id="PRO_5038924402" evidence="1">
    <location>
        <begin position="25"/>
        <end position="156"/>
    </location>
</feature>